<protein>
    <recommendedName>
        <fullName evidence="3">Tetratricopeptide repeat protein</fullName>
    </recommendedName>
</protein>
<accession>A0A1D2YX45</accession>
<evidence type="ECO:0008006" key="3">
    <source>
        <dbReference type="Google" id="ProtNLM"/>
    </source>
</evidence>
<dbReference type="STRING" id="337097.BHF71_00035"/>
<dbReference type="EMBL" id="MIJF01000001">
    <property type="protein sequence ID" value="OEG00335.1"/>
    <property type="molecule type" value="Genomic_DNA"/>
</dbReference>
<proteinExistence type="predicted"/>
<comment type="caution">
    <text evidence="1">The sequence shown here is derived from an EMBL/GenBank/DDBJ whole genome shotgun (WGS) entry which is preliminary data.</text>
</comment>
<dbReference type="InterPro" id="IPR011990">
    <property type="entry name" value="TPR-like_helical_dom_sf"/>
</dbReference>
<dbReference type="SUPFAM" id="SSF48452">
    <property type="entry name" value="TPR-like"/>
    <property type="match status" value="1"/>
</dbReference>
<name>A0A1D2YX45_9BACI</name>
<sequence length="60" mass="7084">MVRGLISLDQNKPEQAIYHFEESNIMSINFPYLDFYLGYSHYLLGNADKAKATWKRLIMK</sequence>
<organism evidence="1 2">
    <name type="scientific">Vulcanibacillus modesticaldus</name>
    <dbReference type="NCBI Taxonomy" id="337097"/>
    <lineage>
        <taxon>Bacteria</taxon>
        <taxon>Bacillati</taxon>
        <taxon>Bacillota</taxon>
        <taxon>Bacilli</taxon>
        <taxon>Bacillales</taxon>
        <taxon>Bacillaceae</taxon>
        <taxon>Vulcanibacillus</taxon>
    </lineage>
</organism>
<reference evidence="1 2" key="1">
    <citation type="submission" date="2016-09" db="EMBL/GenBank/DDBJ databases">
        <title>Draft genome sequence for the type strain of Vulcanibacillus modesticaldus BR, a strictly anaerobic, moderately thermophilic, and nitrate-reducing bacterium from deep sea-hydrothermal vents of the Mid-Atlantic Ridge.</title>
        <authorList>
            <person name="Abin C.A."/>
            <person name="Hollibaugh J.T."/>
        </authorList>
    </citation>
    <scope>NUCLEOTIDE SEQUENCE [LARGE SCALE GENOMIC DNA]</scope>
    <source>
        <strain evidence="1 2">BR</strain>
    </source>
</reference>
<gene>
    <name evidence="1" type="ORF">BHF71_00035</name>
</gene>
<evidence type="ECO:0000313" key="2">
    <source>
        <dbReference type="Proteomes" id="UP000243739"/>
    </source>
</evidence>
<keyword evidence="2" id="KW-1185">Reference proteome</keyword>
<dbReference type="Gene3D" id="1.25.40.10">
    <property type="entry name" value="Tetratricopeptide repeat domain"/>
    <property type="match status" value="1"/>
</dbReference>
<dbReference type="Proteomes" id="UP000243739">
    <property type="component" value="Unassembled WGS sequence"/>
</dbReference>
<evidence type="ECO:0000313" key="1">
    <source>
        <dbReference type="EMBL" id="OEG00335.1"/>
    </source>
</evidence>
<dbReference type="AlphaFoldDB" id="A0A1D2YX45"/>